<protein>
    <submittedName>
        <fullName evidence="1">Uncharacterized protein</fullName>
    </submittedName>
</protein>
<proteinExistence type="predicted"/>
<gene>
    <name evidence="1" type="ORF">LTR97_003280</name>
</gene>
<evidence type="ECO:0000313" key="1">
    <source>
        <dbReference type="EMBL" id="KAK5704265.1"/>
    </source>
</evidence>
<dbReference type="EMBL" id="JAVRQU010000004">
    <property type="protein sequence ID" value="KAK5704265.1"/>
    <property type="molecule type" value="Genomic_DNA"/>
</dbReference>
<evidence type="ECO:0000313" key="2">
    <source>
        <dbReference type="Proteomes" id="UP001310594"/>
    </source>
</evidence>
<dbReference type="AlphaFoldDB" id="A0AAN7WE94"/>
<dbReference type="Proteomes" id="UP001310594">
    <property type="component" value="Unassembled WGS sequence"/>
</dbReference>
<comment type="caution">
    <text evidence="1">The sequence shown here is derived from an EMBL/GenBank/DDBJ whole genome shotgun (WGS) entry which is preliminary data.</text>
</comment>
<accession>A0AAN7WE94</accession>
<sequence length="96" mass="10250">MDGLTATELRTQIKENALIALPNVVGKIQAMGMKPSGFLILITRKPQSALYTAGVGYQTLTGFKEIAHWADEGGVMDALRGLLDVMAKGAGRYARA</sequence>
<name>A0AAN7WE94_9PEZI</name>
<organism evidence="1 2">
    <name type="scientific">Elasticomyces elasticus</name>
    <dbReference type="NCBI Taxonomy" id="574655"/>
    <lineage>
        <taxon>Eukaryota</taxon>
        <taxon>Fungi</taxon>
        <taxon>Dikarya</taxon>
        <taxon>Ascomycota</taxon>
        <taxon>Pezizomycotina</taxon>
        <taxon>Dothideomycetes</taxon>
        <taxon>Dothideomycetidae</taxon>
        <taxon>Mycosphaerellales</taxon>
        <taxon>Teratosphaeriaceae</taxon>
        <taxon>Elasticomyces</taxon>
    </lineage>
</organism>
<reference evidence="1" key="1">
    <citation type="submission" date="2023-08" db="EMBL/GenBank/DDBJ databases">
        <title>Black Yeasts Isolated from many extreme environments.</title>
        <authorList>
            <person name="Coleine C."/>
            <person name="Stajich J.E."/>
            <person name="Selbmann L."/>
        </authorList>
    </citation>
    <scope>NUCLEOTIDE SEQUENCE</scope>
    <source>
        <strain evidence="1">CCFEE 5810</strain>
    </source>
</reference>